<protein>
    <submittedName>
        <fullName evidence="1">Uncharacterized protein</fullName>
    </submittedName>
</protein>
<dbReference type="HOGENOM" id="CLU_3383226_0_0_10"/>
<reference evidence="1 2" key="1">
    <citation type="submission" date="2012-02" db="EMBL/GenBank/DDBJ databases">
        <title>Improved High-Quality Draft genome of Prevotella bivia DSM 20514.</title>
        <authorList>
            <consortium name="US DOE Joint Genome Institute (JGI-PGF)"/>
            <person name="Lucas S."/>
            <person name="Copeland A."/>
            <person name="Lapidus A."/>
            <person name="Bruce D."/>
            <person name="Goodwin L."/>
            <person name="Pitluck S."/>
            <person name="Peters L."/>
            <person name="Mikhailova N."/>
            <person name="Munk A.C.C."/>
            <person name="Kyrpides N."/>
            <person name="Mavromatis K."/>
            <person name="Detter J.C."/>
            <person name="Han C."/>
            <person name="Land M."/>
            <person name="Hauser L."/>
            <person name="Markowitz V."/>
            <person name="Cheng J.-F."/>
            <person name="Hugenholtz P."/>
            <person name="Woyke T."/>
            <person name="Wu D."/>
            <person name="Gronow S."/>
            <person name="Wellnitz S."/>
            <person name="Brambilla E."/>
            <person name="Klenk H.-P."/>
            <person name="Eisen J.A."/>
        </authorList>
    </citation>
    <scope>NUCLEOTIDE SEQUENCE [LARGE SCALE GENOMIC DNA]</scope>
    <source>
        <strain evidence="1 2">DSM 20514</strain>
    </source>
</reference>
<dbReference type="Proteomes" id="UP000002786">
    <property type="component" value="Unassembled WGS sequence"/>
</dbReference>
<name>I4Z6S3_9BACT</name>
<dbReference type="AlphaFoldDB" id="I4Z6S3"/>
<evidence type="ECO:0000313" key="1">
    <source>
        <dbReference type="EMBL" id="EIM31915.1"/>
    </source>
</evidence>
<gene>
    <name evidence="1" type="ORF">PrebiDRAFT_0120</name>
</gene>
<evidence type="ECO:0000313" key="2">
    <source>
        <dbReference type="Proteomes" id="UP000002786"/>
    </source>
</evidence>
<dbReference type="EMBL" id="JH660660">
    <property type="protein sequence ID" value="EIM31915.1"/>
    <property type="molecule type" value="Genomic_DNA"/>
</dbReference>
<sequence length="33" mass="3910">MGFPFIFYLNNINLSNTYFFFDKLDKNVSKALS</sequence>
<proteinExistence type="predicted"/>
<accession>I4Z6S3</accession>
<organism evidence="1 2">
    <name type="scientific">Prevotella bivia DSM 20514</name>
    <dbReference type="NCBI Taxonomy" id="868129"/>
    <lineage>
        <taxon>Bacteria</taxon>
        <taxon>Pseudomonadati</taxon>
        <taxon>Bacteroidota</taxon>
        <taxon>Bacteroidia</taxon>
        <taxon>Bacteroidales</taxon>
        <taxon>Prevotellaceae</taxon>
        <taxon>Prevotella</taxon>
    </lineage>
</organism>
<keyword evidence="2" id="KW-1185">Reference proteome</keyword>